<dbReference type="KEGG" id="rcf:Poly24_09520"/>
<dbReference type="Proteomes" id="UP000315082">
    <property type="component" value="Chromosome"/>
</dbReference>
<organism evidence="1 2">
    <name type="scientific">Rosistilla carotiformis</name>
    <dbReference type="NCBI Taxonomy" id="2528017"/>
    <lineage>
        <taxon>Bacteria</taxon>
        <taxon>Pseudomonadati</taxon>
        <taxon>Planctomycetota</taxon>
        <taxon>Planctomycetia</taxon>
        <taxon>Pirellulales</taxon>
        <taxon>Pirellulaceae</taxon>
        <taxon>Rosistilla</taxon>
    </lineage>
</organism>
<evidence type="ECO:0000313" key="1">
    <source>
        <dbReference type="EMBL" id="QDV67259.1"/>
    </source>
</evidence>
<dbReference type="AlphaFoldDB" id="A0A518JNY7"/>
<dbReference type="EMBL" id="CP036348">
    <property type="protein sequence ID" value="QDV67259.1"/>
    <property type="molecule type" value="Genomic_DNA"/>
</dbReference>
<accession>A0A518JNY7</accession>
<proteinExistence type="predicted"/>
<protein>
    <submittedName>
        <fullName evidence="1">Uncharacterized protein</fullName>
    </submittedName>
</protein>
<keyword evidence="2" id="KW-1185">Reference proteome</keyword>
<gene>
    <name evidence="1" type="ORF">Poly24_09520</name>
</gene>
<reference evidence="1 2" key="1">
    <citation type="submission" date="2019-02" db="EMBL/GenBank/DDBJ databases">
        <title>Deep-cultivation of Planctomycetes and their phenomic and genomic characterization uncovers novel biology.</title>
        <authorList>
            <person name="Wiegand S."/>
            <person name="Jogler M."/>
            <person name="Boedeker C."/>
            <person name="Pinto D."/>
            <person name="Vollmers J."/>
            <person name="Rivas-Marin E."/>
            <person name="Kohn T."/>
            <person name="Peeters S.H."/>
            <person name="Heuer A."/>
            <person name="Rast P."/>
            <person name="Oberbeckmann S."/>
            <person name="Bunk B."/>
            <person name="Jeske O."/>
            <person name="Meyerdierks A."/>
            <person name="Storesund J.E."/>
            <person name="Kallscheuer N."/>
            <person name="Luecker S."/>
            <person name="Lage O.M."/>
            <person name="Pohl T."/>
            <person name="Merkel B.J."/>
            <person name="Hornburger P."/>
            <person name="Mueller R.-W."/>
            <person name="Bruemmer F."/>
            <person name="Labrenz M."/>
            <person name="Spormann A.M."/>
            <person name="Op den Camp H."/>
            <person name="Overmann J."/>
            <person name="Amann R."/>
            <person name="Jetten M.S.M."/>
            <person name="Mascher T."/>
            <person name="Medema M.H."/>
            <person name="Devos D.P."/>
            <person name="Kaster A.-K."/>
            <person name="Ovreas L."/>
            <person name="Rohde M."/>
            <person name="Galperin M.Y."/>
            <person name="Jogler C."/>
        </authorList>
    </citation>
    <scope>NUCLEOTIDE SEQUENCE [LARGE SCALE GENOMIC DNA]</scope>
    <source>
        <strain evidence="1 2">Poly24</strain>
    </source>
</reference>
<evidence type="ECO:0000313" key="2">
    <source>
        <dbReference type="Proteomes" id="UP000315082"/>
    </source>
</evidence>
<name>A0A518JNY7_9BACT</name>
<sequence length="198" mass="21585">MRPSFESKYWFGGPGPCSSRDHSAFLCRRLCGRLRVGDSFCQVRIALNLGSFRTGASFRGGEFRFEVSVEQQFCLRLCVPALVACRGRAVCCRCGGGSCASIRIGLLAGSAVPIACTMRSTFEHNQLRGFVASIFEMTKLYPPPANVGSSYFALEYALGLIVTSHYIGGVPLTLRIWDGNAVRNHGRTKIWQGSTSIA</sequence>